<dbReference type="Proteomes" id="UP000239711">
    <property type="component" value="Unassembled WGS sequence"/>
</dbReference>
<evidence type="ECO:0000256" key="3">
    <source>
        <dbReference type="SAM" id="Phobius"/>
    </source>
</evidence>
<protein>
    <submittedName>
        <fullName evidence="5">Monooxygenase</fullName>
    </submittedName>
</protein>
<dbReference type="GO" id="GO:0071949">
    <property type="term" value="F:FAD binding"/>
    <property type="evidence" value="ECO:0007669"/>
    <property type="project" value="InterPro"/>
</dbReference>
<reference evidence="5 6" key="1">
    <citation type="submission" date="2018-02" db="EMBL/GenBank/DDBJ databases">
        <title>The draft genome of Sphingobacterium sp. 5JN-11.</title>
        <authorList>
            <person name="Liu L."/>
            <person name="Li L."/>
            <person name="Liang L."/>
            <person name="Zhang X."/>
            <person name="Wang T."/>
        </authorList>
    </citation>
    <scope>NUCLEOTIDE SEQUENCE [LARGE SCALE GENOMIC DNA]</scope>
    <source>
        <strain evidence="5 6">5JN-11</strain>
    </source>
</reference>
<dbReference type="Pfam" id="PF01494">
    <property type="entry name" value="FAD_binding_3"/>
    <property type="match status" value="1"/>
</dbReference>
<feature type="transmembrane region" description="Helical" evidence="3">
    <location>
        <begin position="12"/>
        <end position="30"/>
    </location>
</feature>
<dbReference type="NCBIfam" id="NF005243">
    <property type="entry name" value="PRK06753.1"/>
    <property type="match status" value="1"/>
</dbReference>
<dbReference type="EMBL" id="PVBQ01000007">
    <property type="protein sequence ID" value="PRD47284.1"/>
    <property type="molecule type" value="Genomic_DNA"/>
</dbReference>
<evidence type="ECO:0000313" key="5">
    <source>
        <dbReference type="EMBL" id="PRD47284.1"/>
    </source>
</evidence>
<keyword evidence="1" id="KW-0560">Oxidoreductase</keyword>
<proteinExistence type="predicted"/>
<accession>A0A2S9J3F6</accession>
<dbReference type="PANTHER" id="PTHR13789:SF309">
    <property type="entry name" value="PUTATIVE (AFU_ORTHOLOGUE AFUA_6G14510)-RELATED"/>
    <property type="match status" value="1"/>
</dbReference>
<evidence type="ECO:0000256" key="2">
    <source>
        <dbReference type="ARBA" id="ARBA00023033"/>
    </source>
</evidence>
<evidence type="ECO:0000256" key="1">
    <source>
        <dbReference type="ARBA" id="ARBA00023002"/>
    </source>
</evidence>
<evidence type="ECO:0000313" key="6">
    <source>
        <dbReference type="Proteomes" id="UP000239711"/>
    </source>
</evidence>
<dbReference type="Gene3D" id="3.50.50.60">
    <property type="entry name" value="FAD/NAD(P)-binding domain"/>
    <property type="match status" value="1"/>
</dbReference>
<dbReference type="InterPro" id="IPR002938">
    <property type="entry name" value="FAD-bd"/>
</dbReference>
<keyword evidence="3" id="KW-0472">Membrane</keyword>
<name>A0A2S9J3F6_9SPHI</name>
<keyword evidence="3" id="KW-1133">Transmembrane helix</keyword>
<dbReference type="InterPro" id="IPR036188">
    <property type="entry name" value="FAD/NAD-bd_sf"/>
</dbReference>
<dbReference type="OrthoDB" id="9766816at2"/>
<sequence length="390" mass="44514">MRYTKTINSEFAIVGGGIAGLAMAIAFQQINKDFVLFEQAKELKGIGAGFGLAANAMRALDLLGLRNEIEQIGYYLDSYNILDDKGRLLVSPHTHTISERYKQRNFAIHRADLHFFLLSKIKNQKLQLSKKAIRLEQHADAVTLFFEDGTQHTSRFLIIADGVKSPLRQQLIPSSKPRYSGYTCWRATIDNTEIILDKGTETWGKLGRFGMTPLTNNRIYWYACINTTPNNPIYRGYKVNDLLRRFQSYHEPIPAILAQTKDSELIWNDITDIKPLKHLTYDNILFIGDAGHATTPNMGQGACQALEDVAVLLDELKLEKNIREAFSSFEKRRLSRTKYITDTSKRIGEIAQWDSPVFITIRNVLMKFMPARLAQKNLNKLLSVDFMKYP</sequence>
<dbReference type="AlphaFoldDB" id="A0A2S9J3F6"/>
<evidence type="ECO:0000259" key="4">
    <source>
        <dbReference type="Pfam" id="PF01494"/>
    </source>
</evidence>
<keyword evidence="6" id="KW-1185">Reference proteome</keyword>
<comment type="caution">
    <text evidence="5">The sequence shown here is derived from an EMBL/GenBank/DDBJ whole genome shotgun (WGS) entry which is preliminary data.</text>
</comment>
<dbReference type="SUPFAM" id="SSF51905">
    <property type="entry name" value="FAD/NAD(P)-binding domain"/>
    <property type="match status" value="1"/>
</dbReference>
<dbReference type="InterPro" id="IPR050493">
    <property type="entry name" value="FAD-dep_Monooxygenase_BioMet"/>
</dbReference>
<feature type="domain" description="FAD-binding" evidence="4">
    <location>
        <begin position="11"/>
        <end position="318"/>
    </location>
</feature>
<dbReference type="PANTHER" id="PTHR13789">
    <property type="entry name" value="MONOOXYGENASE"/>
    <property type="match status" value="1"/>
</dbReference>
<dbReference type="PRINTS" id="PR00420">
    <property type="entry name" value="RNGMNOXGNASE"/>
</dbReference>
<keyword evidence="3" id="KW-0812">Transmembrane</keyword>
<dbReference type="GO" id="GO:0004497">
    <property type="term" value="F:monooxygenase activity"/>
    <property type="evidence" value="ECO:0007669"/>
    <property type="project" value="UniProtKB-KW"/>
</dbReference>
<organism evidence="5 6">
    <name type="scientific">Sphingobacterium haloxyli</name>
    <dbReference type="NCBI Taxonomy" id="2100533"/>
    <lineage>
        <taxon>Bacteria</taxon>
        <taxon>Pseudomonadati</taxon>
        <taxon>Bacteroidota</taxon>
        <taxon>Sphingobacteriia</taxon>
        <taxon>Sphingobacteriales</taxon>
        <taxon>Sphingobacteriaceae</taxon>
        <taxon>Sphingobacterium</taxon>
    </lineage>
</organism>
<gene>
    <name evidence="5" type="ORF">C5745_10680</name>
</gene>
<keyword evidence="2 5" id="KW-0503">Monooxygenase</keyword>